<dbReference type="InterPro" id="IPR002641">
    <property type="entry name" value="PNPLA_dom"/>
</dbReference>
<evidence type="ECO:0000256" key="4">
    <source>
        <dbReference type="PROSITE-ProRule" id="PRU01161"/>
    </source>
</evidence>
<dbReference type="EMBL" id="JAUMVS010000022">
    <property type="protein sequence ID" value="MDO4841496.1"/>
    <property type="molecule type" value="Genomic_DNA"/>
</dbReference>
<feature type="short sequence motif" description="GXSXG" evidence="4">
    <location>
        <begin position="58"/>
        <end position="62"/>
    </location>
</feature>
<keyword evidence="3 4" id="KW-0443">Lipid metabolism</keyword>
<gene>
    <name evidence="6" type="ORF">Q3982_02320</name>
</gene>
<keyword evidence="1 4" id="KW-0378">Hydrolase</keyword>
<protein>
    <submittedName>
        <fullName evidence="6">Patatin family protein</fullName>
    </submittedName>
</protein>
<evidence type="ECO:0000256" key="3">
    <source>
        <dbReference type="ARBA" id="ARBA00023098"/>
    </source>
</evidence>
<accession>A0AA43U9W2</accession>
<dbReference type="GO" id="GO:0016787">
    <property type="term" value="F:hydrolase activity"/>
    <property type="evidence" value="ECO:0007669"/>
    <property type="project" value="UniProtKB-UniRule"/>
</dbReference>
<evidence type="ECO:0000313" key="6">
    <source>
        <dbReference type="EMBL" id="MDO4841496.1"/>
    </source>
</evidence>
<keyword evidence="2 4" id="KW-0442">Lipid degradation</keyword>
<reference evidence="6" key="1">
    <citation type="submission" date="2023-07" db="EMBL/GenBank/DDBJ databases">
        <title>Between Cages and Wild: Unraveling the Impact of Captivity on Animal Microbiomes and Antimicrobial Resistance.</title>
        <authorList>
            <person name="Schmartz G.P."/>
            <person name="Rehner J."/>
            <person name="Schuff M.J."/>
            <person name="Becker S.L."/>
            <person name="Kravczyk M."/>
            <person name="Gurevich A."/>
            <person name="Francke R."/>
            <person name="Mueller R."/>
            <person name="Keller V."/>
            <person name="Keller A."/>
        </authorList>
    </citation>
    <scope>NUCLEOTIDE SEQUENCE</scope>
    <source>
        <strain evidence="6">S12M_St_49</strain>
    </source>
</reference>
<dbReference type="InterPro" id="IPR037483">
    <property type="entry name" value="YjjU-like"/>
</dbReference>
<dbReference type="InterPro" id="IPR050301">
    <property type="entry name" value="NTE"/>
</dbReference>
<evidence type="ECO:0000256" key="2">
    <source>
        <dbReference type="ARBA" id="ARBA00022963"/>
    </source>
</evidence>
<dbReference type="SUPFAM" id="SSF52151">
    <property type="entry name" value="FabD/lysophospholipase-like"/>
    <property type="match status" value="1"/>
</dbReference>
<dbReference type="PANTHER" id="PTHR14226:SF25">
    <property type="entry name" value="PHOSPHOESTERASE"/>
    <property type="match status" value="1"/>
</dbReference>
<dbReference type="AlphaFoldDB" id="A0AA43U9W2"/>
<dbReference type="InterPro" id="IPR045943">
    <property type="entry name" value="DUF6363"/>
</dbReference>
<comment type="caution">
    <text evidence="6">The sequence shown here is derived from an EMBL/GenBank/DDBJ whole genome shotgun (WGS) entry which is preliminary data.</text>
</comment>
<feature type="active site" description="Nucleophile" evidence="4">
    <location>
        <position position="60"/>
    </location>
</feature>
<evidence type="ECO:0000313" key="7">
    <source>
        <dbReference type="Proteomes" id="UP001168575"/>
    </source>
</evidence>
<dbReference type="InterPro" id="IPR016035">
    <property type="entry name" value="Acyl_Trfase/lysoPLipase"/>
</dbReference>
<dbReference type="PANTHER" id="PTHR14226">
    <property type="entry name" value="NEUROPATHY TARGET ESTERASE/SWISS CHEESE D.MELANOGASTER"/>
    <property type="match status" value="1"/>
</dbReference>
<dbReference type="Pfam" id="PF01734">
    <property type="entry name" value="Patatin"/>
    <property type="match status" value="1"/>
</dbReference>
<sequence>MTDSKKYRPLPALPTGKATKKITRGCAVVEGGAFRGVYSQGVLDALMENDINMEATIGVSAGAMSGMCYVAGNIGRAIRVNTSYRKDPRYVGVLPLFTDSGVIGFDFVFNETPKVLDFDYDRFFSPERRFAALVTNCETGKPEAMERGKCSNIFQGIRASASMPYVSKPVMIDGVPYLDGGCCRSNPWDWAVDEGYEKILLIRNRPIGFRREEKIDHKALMYEKEFPVLADIMKTDAANFNRECEAGEKAAEEGKVFLLCPGTTETVSRLEPDVERMELFYWLGYYETIEKMDDIKTYLGFQ</sequence>
<dbReference type="Pfam" id="PF19890">
    <property type="entry name" value="DUF6363"/>
    <property type="match status" value="1"/>
</dbReference>
<dbReference type="GO" id="GO:0016042">
    <property type="term" value="P:lipid catabolic process"/>
    <property type="evidence" value="ECO:0007669"/>
    <property type="project" value="UniProtKB-UniRule"/>
</dbReference>
<evidence type="ECO:0000256" key="1">
    <source>
        <dbReference type="ARBA" id="ARBA00022801"/>
    </source>
</evidence>
<dbReference type="PROSITE" id="PS51635">
    <property type="entry name" value="PNPLA"/>
    <property type="match status" value="1"/>
</dbReference>
<evidence type="ECO:0000259" key="5">
    <source>
        <dbReference type="PROSITE" id="PS51635"/>
    </source>
</evidence>
<feature type="active site" description="Proton acceptor" evidence="4">
    <location>
        <position position="179"/>
    </location>
</feature>
<feature type="short sequence motif" description="DGA/G" evidence="4">
    <location>
        <begin position="179"/>
        <end position="181"/>
    </location>
</feature>
<name>A0AA43U9W2_9ACTN</name>
<comment type="caution">
    <text evidence="4">Lacks conserved residue(s) required for the propagation of feature annotation.</text>
</comment>
<keyword evidence="7" id="KW-1185">Reference proteome</keyword>
<dbReference type="Proteomes" id="UP001168575">
    <property type="component" value="Unassembled WGS sequence"/>
</dbReference>
<organism evidence="6 7">
    <name type="scientific">Phoenicibacter congonensis</name>
    <dbReference type="NCBI Taxonomy" id="1944646"/>
    <lineage>
        <taxon>Bacteria</taxon>
        <taxon>Bacillati</taxon>
        <taxon>Actinomycetota</taxon>
        <taxon>Coriobacteriia</taxon>
        <taxon>Eggerthellales</taxon>
        <taxon>Eggerthellaceae</taxon>
        <taxon>Phoenicibacter</taxon>
    </lineage>
</organism>
<dbReference type="CDD" id="cd07208">
    <property type="entry name" value="Pat_hypo_Ecoli_yjju_like"/>
    <property type="match status" value="1"/>
</dbReference>
<proteinExistence type="predicted"/>
<dbReference type="Gene3D" id="3.40.1090.10">
    <property type="entry name" value="Cytosolic phospholipase A2 catalytic domain"/>
    <property type="match status" value="2"/>
</dbReference>
<feature type="domain" description="PNPLA" evidence="5">
    <location>
        <begin position="27"/>
        <end position="192"/>
    </location>
</feature>